<dbReference type="GO" id="GO:0042619">
    <property type="term" value="P:poly-hydroxybutyrate biosynthetic process"/>
    <property type="evidence" value="ECO:0007669"/>
    <property type="project" value="InterPro"/>
</dbReference>
<dbReference type="InterPro" id="IPR010963">
    <property type="entry name" value="PHA_synth_I"/>
</dbReference>
<dbReference type="InterPro" id="IPR051321">
    <property type="entry name" value="PHA/PHB_synthase"/>
</dbReference>
<dbReference type="Proteomes" id="UP000637423">
    <property type="component" value="Unassembled WGS sequence"/>
</dbReference>
<dbReference type="PANTHER" id="PTHR36837">
    <property type="entry name" value="POLY(3-HYDROXYALKANOATE) POLYMERASE SUBUNIT PHAC"/>
    <property type="match status" value="1"/>
</dbReference>
<dbReference type="Gene3D" id="3.40.50.1820">
    <property type="entry name" value="alpha/beta hydrolase"/>
    <property type="match status" value="1"/>
</dbReference>
<sequence>MVSSIRDATIREKQEARMKTYDPQAMYSEWMSQLSNQASLQDWMKPAAAFTDGTIMDTLKEIGAQISPATLGKLQSDYMQEFGKLWQDFMISKVPDFSDRRFSSPDWHQHTMHSYSAASYLLNARFLMAMAEAVEASEKTRQKIRFAVQQMIDAMSPANFLVTNPEAQAKLIESKGESLAKGIAQMLADMQKGRISQTDESAFEVGKNVATSEGTVIFENKLFQLIQYTPLTKTVHQRPLLMIPPCINKFYILDLQPENSVVRYAVEQGHTVFLVSWANPTEAMADVTWDDYIEEGAIKAIHLAQEISKQKEINGFGFCVGGTIISTALAVLAARGEHPVSSLTLLTTLLDFTDTGVLDVFVDEMQVQMREQTIGKHGLLPGKDLASTFSSLRANDLVWNYVQSNYLKGESPPPFDLLYWNADSTNLPGPMFCWYLRNTYLENSLKVADKLQVAGSPVDLGKIDVPTFVYGSREDHIVPWQAAYASCSILNRKSKSKNRFILGASGHIAGVVNPPAKKKRSYWTNDKLGADSDAWFKGATEHAGSWWPVWAEFLAEHGGKMIKAPAQPGNADYQAIEPAPGRYVKVRAD</sequence>
<feature type="domain" description="Poly-beta-hydroxybutyrate polymerase N-terminal" evidence="5">
    <location>
        <begin position="99"/>
        <end position="265"/>
    </location>
</feature>
<evidence type="ECO:0000256" key="3">
    <source>
        <dbReference type="ARBA" id="ARBA00022679"/>
    </source>
</evidence>
<keyword evidence="3" id="KW-0808">Transferase</keyword>
<evidence type="ECO:0000256" key="4">
    <source>
        <dbReference type="ARBA" id="ARBA00023315"/>
    </source>
</evidence>
<gene>
    <name evidence="6" type="primary">phbC</name>
    <name evidence="6" type="ORF">GCM10011396_44800</name>
</gene>
<dbReference type="InterPro" id="IPR029058">
    <property type="entry name" value="AB_hydrolase_fold"/>
</dbReference>
<dbReference type="GO" id="GO:0005737">
    <property type="term" value="C:cytoplasm"/>
    <property type="evidence" value="ECO:0007669"/>
    <property type="project" value="UniProtKB-SubCell"/>
</dbReference>
<evidence type="ECO:0000256" key="2">
    <source>
        <dbReference type="ARBA" id="ARBA00022490"/>
    </source>
</evidence>
<evidence type="ECO:0000313" key="7">
    <source>
        <dbReference type="Proteomes" id="UP000637423"/>
    </source>
</evidence>
<evidence type="ECO:0000256" key="1">
    <source>
        <dbReference type="ARBA" id="ARBA00004496"/>
    </source>
</evidence>
<evidence type="ECO:0000259" key="5">
    <source>
        <dbReference type="Pfam" id="PF07167"/>
    </source>
</evidence>
<reference evidence="6" key="1">
    <citation type="journal article" date="2014" name="Int. J. Syst. Evol. Microbiol.">
        <title>Complete genome sequence of Corynebacterium casei LMG S-19264T (=DSM 44701T), isolated from a smear-ripened cheese.</title>
        <authorList>
            <consortium name="US DOE Joint Genome Institute (JGI-PGF)"/>
            <person name="Walter F."/>
            <person name="Albersmeier A."/>
            <person name="Kalinowski J."/>
            <person name="Ruckert C."/>
        </authorList>
    </citation>
    <scope>NUCLEOTIDE SEQUENCE</scope>
    <source>
        <strain evidence="6">CGMCC 1.10998</strain>
    </source>
</reference>
<dbReference type="NCBIfam" id="TIGR01838">
    <property type="entry name" value="PHA_synth_I"/>
    <property type="match status" value="1"/>
</dbReference>
<keyword evidence="4" id="KW-0012">Acyltransferase</keyword>
<dbReference type="PANTHER" id="PTHR36837:SF5">
    <property type="entry name" value="POLY-3-HYDROXYBUTYRATE SYNTHASE"/>
    <property type="match status" value="1"/>
</dbReference>
<reference evidence="6" key="2">
    <citation type="submission" date="2020-09" db="EMBL/GenBank/DDBJ databases">
        <authorList>
            <person name="Sun Q."/>
            <person name="Zhou Y."/>
        </authorList>
    </citation>
    <scope>NUCLEOTIDE SEQUENCE</scope>
    <source>
        <strain evidence="6">CGMCC 1.10998</strain>
    </source>
</reference>
<evidence type="ECO:0000313" key="6">
    <source>
        <dbReference type="EMBL" id="GGC92547.1"/>
    </source>
</evidence>
<dbReference type="SUPFAM" id="SSF53474">
    <property type="entry name" value="alpha/beta-Hydrolases"/>
    <property type="match status" value="1"/>
</dbReference>
<organism evidence="6 7">
    <name type="scientific">Undibacterium terreum</name>
    <dbReference type="NCBI Taxonomy" id="1224302"/>
    <lineage>
        <taxon>Bacteria</taxon>
        <taxon>Pseudomonadati</taxon>
        <taxon>Pseudomonadota</taxon>
        <taxon>Betaproteobacteria</taxon>
        <taxon>Burkholderiales</taxon>
        <taxon>Oxalobacteraceae</taxon>
        <taxon>Undibacterium</taxon>
    </lineage>
</organism>
<dbReference type="AlphaFoldDB" id="A0A916XRI5"/>
<keyword evidence="7" id="KW-1185">Reference proteome</keyword>
<proteinExistence type="predicted"/>
<dbReference type="Pfam" id="PF07167">
    <property type="entry name" value="PhaC_N"/>
    <property type="match status" value="1"/>
</dbReference>
<protein>
    <submittedName>
        <fullName evidence="6">Poly-beta-hydroxybutyrate polymerase</fullName>
    </submittedName>
</protein>
<dbReference type="GO" id="GO:0016746">
    <property type="term" value="F:acyltransferase activity"/>
    <property type="evidence" value="ECO:0007669"/>
    <property type="project" value="UniProtKB-KW"/>
</dbReference>
<accession>A0A916XRI5</accession>
<dbReference type="InterPro" id="IPR010941">
    <property type="entry name" value="PhaC_N"/>
</dbReference>
<comment type="subcellular location">
    <subcellularLocation>
        <location evidence="1">Cytoplasm</location>
    </subcellularLocation>
</comment>
<dbReference type="EMBL" id="BMED01000005">
    <property type="protein sequence ID" value="GGC92547.1"/>
    <property type="molecule type" value="Genomic_DNA"/>
</dbReference>
<name>A0A916XRI5_9BURK</name>
<comment type="caution">
    <text evidence="6">The sequence shown here is derived from an EMBL/GenBank/DDBJ whole genome shotgun (WGS) entry which is preliminary data.</text>
</comment>
<keyword evidence="2" id="KW-0963">Cytoplasm</keyword>